<dbReference type="RefSeq" id="WP_204065200.1">
    <property type="nucleotide sequence ID" value="NZ_BOOJ01000030.1"/>
</dbReference>
<gene>
    <name evidence="7" type="ORF">Psi01_36420</name>
</gene>
<dbReference type="Gene3D" id="3.90.1720.10">
    <property type="entry name" value="endopeptidase domain like (from Nostoc punctiforme)"/>
    <property type="match status" value="1"/>
</dbReference>
<evidence type="ECO:0000313" key="7">
    <source>
        <dbReference type="EMBL" id="GIH93012.1"/>
    </source>
</evidence>
<dbReference type="Proteomes" id="UP000619788">
    <property type="component" value="Unassembled WGS sequence"/>
</dbReference>
<name>A0A8J3SHE5_9ACTN</name>
<evidence type="ECO:0000259" key="6">
    <source>
        <dbReference type="PROSITE" id="PS51935"/>
    </source>
</evidence>
<keyword evidence="3" id="KW-0378">Hydrolase</keyword>
<dbReference type="AlphaFoldDB" id="A0A8J3SHE5"/>
<reference evidence="7 8" key="1">
    <citation type="submission" date="2021-01" db="EMBL/GenBank/DDBJ databases">
        <title>Whole genome shotgun sequence of Planobispora siamensis NBRC 107568.</title>
        <authorList>
            <person name="Komaki H."/>
            <person name="Tamura T."/>
        </authorList>
    </citation>
    <scope>NUCLEOTIDE SEQUENCE [LARGE SCALE GENOMIC DNA]</scope>
    <source>
        <strain evidence="7 8">NBRC 107568</strain>
    </source>
</reference>
<keyword evidence="8" id="KW-1185">Reference proteome</keyword>
<keyword evidence="2" id="KW-0645">Protease</keyword>
<dbReference type="InterPro" id="IPR038765">
    <property type="entry name" value="Papain-like_cys_pep_sf"/>
</dbReference>
<evidence type="ECO:0000256" key="5">
    <source>
        <dbReference type="SAM" id="MobiDB-lite"/>
    </source>
</evidence>
<dbReference type="GO" id="GO:0008234">
    <property type="term" value="F:cysteine-type peptidase activity"/>
    <property type="evidence" value="ECO:0007669"/>
    <property type="project" value="UniProtKB-KW"/>
</dbReference>
<accession>A0A8J3SHE5</accession>
<comment type="caution">
    <text evidence="7">The sequence shown here is derived from an EMBL/GenBank/DDBJ whole genome shotgun (WGS) entry which is preliminary data.</text>
</comment>
<dbReference type="GO" id="GO:0006508">
    <property type="term" value="P:proteolysis"/>
    <property type="evidence" value="ECO:0007669"/>
    <property type="project" value="UniProtKB-KW"/>
</dbReference>
<dbReference type="PANTHER" id="PTHR47359">
    <property type="entry name" value="PEPTIDOGLYCAN DL-ENDOPEPTIDASE CWLO"/>
    <property type="match status" value="1"/>
</dbReference>
<protein>
    <recommendedName>
        <fullName evidence="6">NlpC/P60 domain-containing protein</fullName>
    </recommendedName>
</protein>
<feature type="region of interest" description="Disordered" evidence="5">
    <location>
        <begin position="263"/>
        <end position="288"/>
    </location>
</feature>
<dbReference type="InterPro" id="IPR000064">
    <property type="entry name" value="NLP_P60_dom"/>
</dbReference>
<dbReference type="Pfam" id="PF00877">
    <property type="entry name" value="NLPC_P60"/>
    <property type="match status" value="1"/>
</dbReference>
<keyword evidence="4" id="KW-0788">Thiol protease</keyword>
<evidence type="ECO:0000256" key="4">
    <source>
        <dbReference type="ARBA" id="ARBA00022807"/>
    </source>
</evidence>
<organism evidence="7 8">
    <name type="scientific">Planobispora siamensis</name>
    <dbReference type="NCBI Taxonomy" id="936338"/>
    <lineage>
        <taxon>Bacteria</taxon>
        <taxon>Bacillati</taxon>
        <taxon>Actinomycetota</taxon>
        <taxon>Actinomycetes</taxon>
        <taxon>Streptosporangiales</taxon>
        <taxon>Streptosporangiaceae</taxon>
        <taxon>Planobispora</taxon>
    </lineage>
</organism>
<dbReference type="EMBL" id="BOOJ01000030">
    <property type="protein sequence ID" value="GIH93012.1"/>
    <property type="molecule type" value="Genomic_DNA"/>
</dbReference>
<dbReference type="SUPFAM" id="SSF54001">
    <property type="entry name" value="Cysteine proteinases"/>
    <property type="match status" value="1"/>
</dbReference>
<sequence length="423" mass="44800">MHSVGRRRHRAAVVAGLACVLVVGTGAPVGALPGAAGRTAPASPGPSSDEVAAAQAEARARDARSGAAAVRLAAAQARLQELTVRAEKLIEVYNGELVKTARAQEAHRRAGERVLAAGAQVEQARRTVIAITSQGYGGVDPMMAMVADLGSATEHGYLQRASILAHMSGGQAETLRQLRDAREVLGILQAQAADAYTEQRLAAERAAAAKTVAEQAVAAQVAETGRLKVVQAVLEKQADRARSTAERLARARQAALERARLARERAGQERERAAAAGRDRARAAAAAGKPVPRWALGHGLSSDRGDIAADWALAQLGKPYVWAADGPDSFDCSGLTMRAWERAGVRLDHWTGTQWTSGPRVPLDRLRRGDLLFFGRITDNPGDIHHVGMYVGRGLMIHAPQTGDVVRIAPIWRGDLVGAIRPV</sequence>
<evidence type="ECO:0000256" key="3">
    <source>
        <dbReference type="ARBA" id="ARBA00022801"/>
    </source>
</evidence>
<evidence type="ECO:0000256" key="1">
    <source>
        <dbReference type="ARBA" id="ARBA00007074"/>
    </source>
</evidence>
<evidence type="ECO:0000256" key="2">
    <source>
        <dbReference type="ARBA" id="ARBA00022670"/>
    </source>
</evidence>
<feature type="region of interest" description="Disordered" evidence="5">
    <location>
        <begin position="36"/>
        <end position="56"/>
    </location>
</feature>
<proteinExistence type="inferred from homology"/>
<dbReference type="InterPro" id="IPR051794">
    <property type="entry name" value="PG_Endopeptidase_C40"/>
</dbReference>
<evidence type="ECO:0000313" key="8">
    <source>
        <dbReference type="Proteomes" id="UP000619788"/>
    </source>
</evidence>
<dbReference type="PANTHER" id="PTHR47359:SF3">
    <property type="entry name" value="NLP_P60 DOMAIN-CONTAINING PROTEIN-RELATED"/>
    <property type="match status" value="1"/>
</dbReference>
<comment type="similarity">
    <text evidence="1">Belongs to the peptidase C40 family.</text>
</comment>
<feature type="domain" description="NlpC/P60" evidence="6">
    <location>
        <begin position="302"/>
        <end position="423"/>
    </location>
</feature>
<dbReference type="PROSITE" id="PS51935">
    <property type="entry name" value="NLPC_P60"/>
    <property type="match status" value="1"/>
</dbReference>
<feature type="compositionally biased region" description="Basic and acidic residues" evidence="5">
    <location>
        <begin position="263"/>
        <end position="282"/>
    </location>
</feature>